<protein>
    <submittedName>
        <fullName evidence="3">Glycosyl transferase family 11</fullName>
    </submittedName>
</protein>
<keyword evidence="2 3" id="KW-0808">Transferase</keyword>
<dbReference type="GO" id="GO:0008107">
    <property type="term" value="F:galactoside 2-alpha-L-fucosyltransferase activity"/>
    <property type="evidence" value="ECO:0007669"/>
    <property type="project" value="InterPro"/>
</dbReference>
<evidence type="ECO:0000256" key="1">
    <source>
        <dbReference type="ARBA" id="ARBA00022676"/>
    </source>
</evidence>
<dbReference type="PANTHER" id="PTHR11927:SF9">
    <property type="entry name" value="L-FUCOSYLTRANSFERASE"/>
    <property type="match status" value="1"/>
</dbReference>
<dbReference type="CDD" id="cd11301">
    <property type="entry name" value="Fut1_Fut2_like"/>
    <property type="match status" value="1"/>
</dbReference>
<accession>A0A448L2W5</accession>
<evidence type="ECO:0000256" key="2">
    <source>
        <dbReference type="ARBA" id="ARBA00022679"/>
    </source>
</evidence>
<dbReference type="PANTHER" id="PTHR11927">
    <property type="entry name" value="GALACTOSIDE 2-L-FUCOSYLTRANSFERASE"/>
    <property type="match status" value="1"/>
</dbReference>
<reference evidence="3 4" key="1">
    <citation type="submission" date="2018-12" db="EMBL/GenBank/DDBJ databases">
        <authorList>
            <consortium name="Pathogen Informatics"/>
        </authorList>
    </citation>
    <scope>NUCLEOTIDE SEQUENCE [LARGE SCALE GENOMIC DNA]</scope>
    <source>
        <strain evidence="3 4">NCTC13071</strain>
    </source>
</reference>
<dbReference type="GO" id="GO:0005975">
    <property type="term" value="P:carbohydrate metabolic process"/>
    <property type="evidence" value="ECO:0007669"/>
    <property type="project" value="InterPro"/>
</dbReference>
<name>A0A448L2W5_9BACT</name>
<keyword evidence="1" id="KW-0328">Glycosyltransferase</keyword>
<organism evidence="3 4">
    <name type="scientific">Segatella oris</name>
    <dbReference type="NCBI Taxonomy" id="28135"/>
    <lineage>
        <taxon>Bacteria</taxon>
        <taxon>Pseudomonadati</taxon>
        <taxon>Bacteroidota</taxon>
        <taxon>Bacteroidia</taxon>
        <taxon>Bacteroidales</taxon>
        <taxon>Prevotellaceae</taxon>
        <taxon>Segatella</taxon>
    </lineage>
</organism>
<dbReference type="GO" id="GO:0016020">
    <property type="term" value="C:membrane"/>
    <property type="evidence" value="ECO:0007669"/>
    <property type="project" value="InterPro"/>
</dbReference>
<dbReference type="AlphaFoldDB" id="A0A448L2W5"/>
<dbReference type="KEGG" id="poc:NCTC13071_00296"/>
<dbReference type="EMBL" id="LR134384">
    <property type="protein sequence ID" value="VEH14326.1"/>
    <property type="molecule type" value="Genomic_DNA"/>
</dbReference>
<dbReference type="InterPro" id="IPR002516">
    <property type="entry name" value="Glyco_trans_11"/>
</dbReference>
<dbReference type="Proteomes" id="UP000274578">
    <property type="component" value="Chromosome 1"/>
</dbReference>
<proteinExistence type="predicted"/>
<evidence type="ECO:0000313" key="3">
    <source>
        <dbReference type="EMBL" id="VEH14326.1"/>
    </source>
</evidence>
<dbReference type="RefSeq" id="WP_018919452.1">
    <property type="nucleotide sequence ID" value="NZ_LR134384.1"/>
</dbReference>
<gene>
    <name evidence="3" type="ORF">NCTC13071_00296</name>
</gene>
<evidence type="ECO:0000313" key="4">
    <source>
        <dbReference type="Proteomes" id="UP000274578"/>
    </source>
</evidence>
<sequence length="290" mass="34153">MKIIKIIGGLGNQMFQYALAVALQKKWKDEEIKLDLHGFNGYHKHQGYQLDEIFGHRFKAASLKEVAQLAWPYPHYQLWRVGSRLLPKRKTMVCESADCRFQSDLLNLEGSLYYDGYWQNERYFKAFRTEIIEAFKFTPLVGDSNRKVENMLKEGRFASLHVRRGDYLKEPLFQNTCDIAYYQQAISRLNQMADPYCYLIFSNDIAWCKTHIEPLCDGRRTHYVDWNHGKESYRDMQLMTFCKHHIIANSSFSWWGAWLSTANDGITIAPHQWYANDRKPSPAVEAWLKL</sequence>
<dbReference type="GeneID" id="85011214"/>
<dbReference type="Pfam" id="PF01531">
    <property type="entry name" value="Glyco_transf_11"/>
    <property type="match status" value="1"/>
</dbReference>